<proteinExistence type="predicted"/>
<sequence>MAPIVADFGYRWAKTKKLVWHLLHVCGAPWSPQCAGSPFGVLARPGRFTS</sequence>
<keyword evidence="2" id="KW-1185">Reference proteome</keyword>
<protein>
    <submittedName>
        <fullName evidence="1">Uncharacterized protein</fullName>
    </submittedName>
</protein>
<organism evidence="1 2">
    <name type="scientific">Dendrobium nobile</name>
    <name type="common">Orchid</name>
    <dbReference type="NCBI Taxonomy" id="94219"/>
    <lineage>
        <taxon>Eukaryota</taxon>
        <taxon>Viridiplantae</taxon>
        <taxon>Streptophyta</taxon>
        <taxon>Embryophyta</taxon>
        <taxon>Tracheophyta</taxon>
        <taxon>Spermatophyta</taxon>
        <taxon>Magnoliopsida</taxon>
        <taxon>Liliopsida</taxon>
        <taxon>Asparagales</taxon>
        <taxon>Orchidaceae</taxon>
        <taxon>Epidendroideae</taxon>
        <taxon>Malaxideae</taxon>
        <taxon>Dendrobiinae</taxon>
        <taxon>Dendrobium</taxon>
    </lineage>
</organism>
<name>A0A8T3C730_DENNO</name>
<reference evidence="1" key="1">
    <citation type="journal article" date="2022" name="Front. Genet.">
        <title>Chromosome-Scale Assembly of the Dendrobium nobile Genome Provides Insights Into the Molecular Mechanism of the Biosynthesis of the Medicinal Active Ingredient of Dendrobium.</title>
        <authorList>
            <person name="Xu Q."/>
            <person name="Niu S.-C."/>
            <person name="Li K.-L."/>
            <person name="Zheng P.-J."/>
            <person name="Zhang X.-J."/>
            <person name="Jia Y."/>
            <person name="Liu Y."/>
            <person name="Niu Y.-X."/>
            <person name="Yu L.-H."/>
            <person name="Chen D.-F."/>
            <person name="Zhang G.-Q."/>
        </authorList>
    </citation>
    <scope>NUCLEOTIDE SEQUENCE</scope>
    <source>
        <tissue evidence="1">Leaf</tissue>
    </source>
</reference>
<evidence type="ECO:0000313" key="1">
    <source>
        <dbReference type="EMBL" id="KAI0527645.1"/>
    </source>
</evidence>
<gene>
    <name evidence="1" type="ORF">KFK09_003250</name>
</gene>
<accession>A0A8T3C730</accession>
<dbReference type="AlphaFoldDB" id="A0A8T3C730"/>
<evidence type="ECO:0000313" key="2">
    <source>
        <dbReference type="Proteomes" id="UP000829196"/>
    </source>
</evidence>
<comment type="caution">
    <text evidence="1">The sequence shown here is derived from an EMBL/GenBank/DDBJ whole genome shotgun (WGS) entry which is preliminary data.</text>
</comment>
<dbReference type="EMBL" id="JAGYWB010000003">
    <property type="protein sequence ID" value="KAI0527645.1"/>
    <property type="molecule type" value="Genomic_DNA"/>
</dbReference>
<dbReference type="Proteomes" id="UP000829196">
    <property type="component" value="Unassembled WGS sequence"/>
</dbReference>